<evidence type="ECO:0000256" key="6">
    <source>
        <dbReference type="ARBA" id="ARBA00022679"/>
    </source>
</evidence>
<feature type="region of interest" description="Disordered" evidence="14">
    <location>
        <begin position="959"/>
        <end position="982"/>
    </location>
</feature>
<comment type="catalytic activity">
    <reaction evidence="12">
        <text>L-seryl-[protein] + ATP = O-phospho-L-seryl-[protein] + ADP + H(+)</text>
        <dbReference type="Rhea" id="RHEA:17989"/>
        <dbReference type="Rhea" id="RHEA-COMP:9863"/>
        <dbReference type="Rhea" id="RHEA-COMP:11604"/>
        <dbReference type="ChEBI" id="CHEBI:15378"/>
        <dbReference type="ChEBI" id="CHEBI:29999"/>
        <dbReference type="ChEBI" id="CHEBI:30616"/>
        <dbReference type="ChEBI" id="CHEBI:83421"/>
        <dbReference type="ChEBI" id="CHEBI:456216"/>
        <dbReference type="EC" id="2.7.11.1"/>
    </reaction>
</comment>
<dbReference type="EC" id="2.7.11.1" evidence="3"/>
<accession>U5EXI9</accession>
<keyword evidence="4" id="KW-0723">Serine/threonine-protein kinase</keyword>
<dbReference type="Gene3D" id="1.10.510.10">
    <property type="entry name" value="Transferase(Phosphotransferase) domain 1"/>
    <property type="match status" value="2"/>
</dbReference>
<comment type="similarity">
    <text evidence="2">Belongs to the protein kinase superfamily. AGC Ser/Thr protein kinase family. S6 kinase subfamily.</text>
</comment>
<feature type="domain" description="AGC-kinase C-terminal" evidence="16">
    <location>
        <begin position="299"/>
        <end position="367"/>
    </location>
</feature>
<feature type="region of interest" description="Disordered" evidence="14">
    <location>
        <begin position="734"/>
        <end position="900"/>
    </location>
</feature>
<protein>
    <recommendedName>
        <fullName evidence="3">non-specific serine/threonine protein kinase</fullName>
        <ecNumber evidence="3">2.7.11.1</ecNumber>
    </recommendedName>
</protein>
<feature type="domain" description="Protein kinase" evidence="15">
    <location>
        <begin position="29"/>
        <end position="298"/>
    </location>
</feature>
<dbReference type="InterPro" id="IPR000961">
    <property type="entry name" value="AGC-kinase_C"/>
</dbReference>
<keyword evidence="9 17" id="KW-0418">Kinase</keyword>
<keyword evidence="5" id="KW-0597">Phosphoprotein</keyword>
<feature type="compositionally biased region" description="Low complexity" evidence="14">
    <location>
        <begin position="959"/>
        <end position="972"/>
    </location>
</feature>
<dbReference type="InterPro" id="IPR017441">
    <property type="entry name" value="Protein_kinase_ATP_BS"/>
</dbReference>
<evidence type="ECO:0000256" key="12">
    <source>
        <dbReference type="ARBA" id="ARBA00048679"/>
    </source>
</evidence>
<comment type="catalytic activity">
    <reaction evidence="11">
        <text>L-threonyl-[protein] + ATP = O-phospho-L-threonyl-[protein] + ADP + H(+)</text>
        <dbReference type="Rhea" id="RHEA:46608"/>
        <dbReference type="Rhea" id="RHEA-COMP:11060"/>
        <dbReference type="Rhea" id="RHEA-COMP:11605"/>
        <dbReference type="ChEBI" id="CHEBI:15378"/>
        <dbReference type="ChEBI" id="CHEBI:30013"/>
        <dbReference type="ChEBI" id="CHEBI:30616"/>
        <dbReference type="ChEBI" id="CHEBI:61977"/>
        <dbReference type="ChEBI" id="CHEBI:456216"/>
        <dbReference type="EC" id="2.7.11.1"/>
    </reaction>
</comment>
<organism evidence="17">
    <name type="scientific">Corethrella appendiculata</name>
    <dbReference type="NCBI Taxonomy" id="1370023"/>
    <lineage>
        <taxon>Eukaryota</taxon>
        <taxon>Metazoa</taxon>
        <taxon>Ecdysozoa</taxon>
        <taxon>Arthropoda</taxon>
        <taxon>Hexapoda</taxon>
        <taxon>Insecta</taxon>
        <taxon>Pterygota</taxon>
        <taxon>Neoptera</taxon>
        <taxon>Endopterygota</taxon>
        <taxon>Diptera</taxon>
        <taxon>Nematocera</taxon>
        <taxon>Culicoidea</taxon>
        <taxon>Chaoboridae</taxon>
        <taxon>Corethrella</taxon>
    </lineage>
</organism>
<dbReference type="FunFam" id="3.30.200.20:FF:000686">
    <property type="entry name" value="Ribosomal protein S6 kinase"/>
    <property type="match status" value="1"/>
</dbReference>
<dbReference type="Pfam" id="PF00433">
    <property type="entry name" value="Pkinase_C"/>
    <property type="match status" value="1"/>
</dbReference>
<evidence type="ECO:0000256" key="10">
    <source>
        <dbReference type="ARBA" id="ARBA00022840"/>
    </source>
</evidence>
<dbReference type="AlphaFoldDB" id="U5EXI9"/>
<feature type="binding site" evidence="13">
    <location>
        <position position="62"/>
    </location>
    <ligand>
        <name>ATP</name>
        <dbReference type="ChEBI" id="CHEBI:30616"/>
    </ligand>
</feature>
<dbReference type="FunFam" id="1.10.510.10:FF:000109">
    <property type="entry name" value="Ribosomal protein S6 kinase"/>
    <property type="match status" value="1"/>
</dbReference>
<dbReference type="Gene3D" id="3.30.200.20">
    <property type="entry name" value="Phosphorylase Kinase, domain 1"/>
    <property type="match status" value="1"/>
</dbReference>
<dbReference type="SMART" id="SM00133">
    <property type="entry name" value="S_TK_X"/>
    <property type="match status" value="1"/>
</dbReference>
<dbReference type="FunFam" id="1.10.510.10:FF:000157">
    <property type="entry name" value="Ribosomal protein S6 kinase"/>
    <property type="match status" value="1"/>
</dbReference>
<feature type="non-terminal residue" evidence="17">
    <location>
        <position position="1"/>
    </location>
</feature>
<keyword evidence="7" id="KW-0677">Repeat</keyword>
<proteinExistence type="evidence at transcript level"/>
<feature type="compositionally biased region" description="Acidic residues" evidence="14">
    <location>
        <begin position="1036"/>
        <end position="1052"/>
    </location>
</feature>
<dbReference type="PROSITE" id="PS00108">
    <property type="entry name" value="PROTEIN_KINASE_ST"/>
    <property type="match status" value="2"/>
</dbReference>
<evidence type="ECO:0000256" key="3">
    <source>
        <dbReference type="ARBA" id="ARBA00012513"/>
    </source>
</evidence>
<dbReference type="Pfam" id="PF00069">
    <property type="entry name" value="Pkinase"/>
    <property type="match status" value="2"/>
</dbReference>
<evidence type="ECO:0000259" key="15">
    <source>
        <dbReference type="PROSITE" id="PS50011"/>
    </source>
</evidence>
<evidence type="ECO:0000256" key="4">
    <source>
        <dbReference type="ARBA" id="ARBA00022527"/>
    </source>
</evidence>
<dbReference type="InterPro" id="IPR011009">
    <property type="entry name" value="Kinase-like_dom_sf"/>
</dbReference>
<dbReference type="PROSITE" id="PS50011">
    <property type="entry name" value="PROTEIN_KINASE_DOM"/>
    <property type="match status" value="2"/>
</dbReference>
<feature type="region of interest" description="Disordered" evidence="14">
    <location>
        <begin position="1035"/>
        <end position="1058"/>
    </location>
</feature>
<dbReference type="GO" id="GO:0004674">
    <property type="term" value="F:protein serine/threonine kinase activity"/>
    <property type="evidence" value="ECO:0007669"/>
    <property type="project" value="UniProtKB-KW"/>
</dbReference>
<dbReference type="SMART" id="SM00220">
    <property type="entry name" value="S_TKc"/>
    <property type="match status" value="2"/>
</dbReference>
<feature type="compositionally biased region" description="Acidic residues" evidence="14">
    <location>
        <begin position="839"/>
        <end position="893"/>
    </location>
</feature>
<reference evidence="17" key="1">
    <citation type="journal article" date="2014" name="Insect Biochem. Mol. Biol.">
        <title>An insight into the sialome of the frog biting fly, Corethrella appendiculata.</title>
        <authorList>
            <person name="Ribeiro J.M.C."/>
            <person name="Chagas A.C."/>
            <person name="Pham V.M."/>
            <person name="Lounibos L.P."/>
            <person name="Calvo E."/>
        </authorList>
    </citation>
    <scope>NUCLEOTIDE SEQUENCE</scope>
    <source>
        <tissue evidence="17">Salivary glands</tissue>
    </source>
</reference>
<keyword evidence="10 13" id="KW-0067">ATP-binding</keyword>
<evidence type="ECO:0000256" key="9">
    <source>
        <dbReference type="ARBA" id="ARBA00022777"/>
    </source>
</evidence>
<evidence type="ECO:0000256" key="2">
    <source>
        <dbReference type="ARBA" id="ARBA00009804"/>
    </source>
</evidence>
<evidence type="ECO:0000256" key="1">
    <source>
        <dbReference type="ARBA" id="ARBA00001946"/>
    </source>
</evidence>
<feature type="region of interest" description="Disordered" evidence="14">
    <location>
        <begin position="1119"/>
        <end position="1147"/>
    </location>
</feature>
<feature type="compositionally biased region" description="Low complexity" evidence="14">
    <location>
        <begin position="763"/>
        <end position="819"/>
    </location>
</feature>
<dbReference type="GO" id="GO:0005524">
    <property type="term" value="F:ATP binding"/>
    <property type="evidence" value="ECO:0007669"/>
    <property type="project" value="UniProtKB-UniRule"/>
</dbReference>
<evidence type="ECO:0000256" key="8">
    <source>
        <dbReference type="ARBA" id="ARBA00022741"/>
    </source>
</evidence>
<comment type="cofactor">
    <cofactor evidence="1">
        <name>Mg(2+)</name>
        <dbReference type="ChEBI" id="CHEBI:18420"/>
    </cofactor>
</comment>
<dbReference type="InterPro" id="IPR017892">
    <property type="entry name" value="Pkinase_C"/>
</dbReference>
<evidence type="ECO:0000256" key="11">
    <source>
        <dbReference type="ARBA" id="ARBA00047899"/>
    </source>
</evidence>
<evidence type="ECO:0000259" key="16">
    <source>
        <dbReference type="PROSITE" id="PS51285"/>
    </source>
</evidence>
<dbReference type="PROSITE" id="PS51285">
    <property type="entry name" value="AGC_KINASE_CTER"/>
    <property type="match status" value="1"/>
</dbReference>
<dbReference type="InterPro" id="IPR000719">
    <property type="entry name" value="Prot_kinase_dom"/>
</dbReference>
<feature type="domain" description="Protein kinase" evidence="15">
    <location>
        <begin position="401"/>
        <end position="674"/>
    </location>
</feature>
<evidence type="ECO:0000256" key="13">
    <source>
        <dbReference type="PROSITE-ProRule" id="PRU10141"/>
    </source>
</evidence>
<dbReference type="EMBL" id="GANO01002517">
    <property type="protein sequence ID" value="JAB57354.1"/>
    <property type="molecule type" value="mRNA"/>
</dbReference>
<keyword evidence="6" id="KW-0808">Transferase</keyword>
<feature type="compositionally biased region" description="Polar residues" evidence="14">
    <location>
        <begin position="734"/>
        <end position="754"/>
    </location>
</feature>
<dbReference type="PROSITE" id="PS00107">
    <property type="entry name" value="PROTEIN_KINASE_ATP"/>
    <property type="match status" value="1"/>
</dbReference>
<evidence type="ECO:0000256" key="7">
    <source>
        <dbReference type="ARBA" id="ARBA00022737"/>
    </source>
</evidence>
<keyword evidence="8 13" id="KW-0547">Nucleotide-binding</keyword>
<sequence>KDDEDLEKISKIHTKVNLCDEDKVDLTHFELIRVLGTGAYGKVFLVRKKKGGVDNGKLYAMKVLKKSTICQKKKTAEHTKTERQVLESIKHSPFLAGMHYAFQTESKLYLILDYVSGGELFTHLYNQERFNEDEVRIYIAEIILALEQLHKLGIIYRDIKLENILIDSEGHIVLTDFGLSRELVYEDERAHSFCGTIEYMAPEIVKSTSNGHDTSADWWSVGVLTYELLTGSSPFSLESEPSSQQEISKRIINTEAPIPENLGLEAQDFIRKLLVKDPRRRLGGGKADASELKSHNFFKSIDWKLLSEKRIPAPFVPNIQGELDTSNFSEEFTKQQAVDLPATAPPNSERLFRGYSYVAPNLIRKITDPHKYRKGFNTRPSENAIRELANKNSDFYKNYQLTNDRAFGDGTYSTCMKVRNLTTNQYYAVKILYNHPEPAKYARQEVEALKTCQGHSNIVNFYQLLKDNYHIYIVLELLTGGELLRRIHKHSRNFNEYEAKTYFRQIVDGVSFIHSKGIAHRDLKPENILFVDSHSNRLKIIDFGFAKNLSNNNNLIQSPISGTMGYIAPEILFNDERSYASESSDLWSLGVILYMMLCGQAPFMPSQVFKHKNLASSAKYTEFIMNKIRRGSFGMKSSAWESVSCQAKDLVKRLLTVEPDKRLTMTQLLDHDWLCPPQGQYTQPPTPLQTPKDFNLLETNINHTLDAFKKAEKEGFRLQDVSNAKLAQRRVYNNIYSPHKNQTKSTESQYTNSSLEDHGGGESTSSGIGRSKSSKSSVSSIGNHTINNQMTTTKSTTTTTTSSTTSYNKSSNSNNFSKTNNDHHHRTISVSTNNSEIVILDEYDDNDPGDDDDEDEDGEQVQEHEEEEGDDEEEEDVEIDIEEEEVEEEEEENEKLLNNNNKLVKNSQKIISDNSQQQQQQPSHHHHQQQIMIISDDSCSSNNNNNNNNKFSVINKETNNLTTNKSSNNFNNPDTMDEDSISSCSTVGLSEEIRQQSFLNIVKQNYNDRDHENILKIIQNTDRKIFSGDEKTINVENDDPGFADEKIDDDDDNKNNDEITKENLTNEIIVEITEDNDCILLGFCDETDFETGFSHIEIAKTNFEIKLINYLNSFNNNCNKNQRKNNNKKEPTRTQAPRRTKRQRRPEIDLDLVLPFTTKRKRNM</sequence>
<evidence type="ECO:0000256" key="14">
    <source>
        <dbReference type="SAM" id="MobiDB-lite"/>
    </source>
</evidence>
<dbReference type="PANTHER" id="PTHR24351">
    <property type="entry name" value="RIBOSOMAL PROTEIN S6 KINASE"/>
    <property type="match status" value="1"/>
</dbReference>
<name>U5EXI9_9DIPT</name>
<evidence type="ECO:0000313" key="17">
    <source>
        <dbReference type="EMBL" id="JAB57354.1"/>
    </source>
</evidence>
<dbReference type="SUPFAM" id="SSF56112">
    <property type="entry name" value="Protein kinase-like (PK-like)"/>
    <property type="match status" value="2"/>
</dbReference>
<dbReference type="InterPro" id="IPR008271">
    <property type="entry name" value="Ser/Thr_kinase_AS"/>
</dbReference>
<evidence type="ECO:0000256" key="5">
    <source>
        <dbReference type="ARBA" id="ARBA00022553"/>
    </source>
</evidence>